<gene>
    <name evidence="4" type="ORF">Acor_63490</name>
</gene>
<sequence>MKIAMISEHASPLAGIGTPDAGGQNVHVAALSTAIAELGHEVTVYTRRADRELPERVPFAPGVTVAHVLAGPAAEIPKDDILPWIPQFATWLRDQWRFDRPMIRPPAPVARPRLLSIGRLVPRKGVGTIIEALRHIPGADRARARYGWNRIARETVSAYEYARARPERNVS</sequence>
<proteinExistence type="predicted"/>
<evidence type="ECO:0000313" key="4">
    <source>
        <dbReference type="EMBL" id="GES04281.1"/>
    </source>
</evidence>
<dbReference type="OrthoDB" id="9810929at2"/>
<dbReference type="RefSeq" id="WP_155340386.1">
    <property type="nucleotide sequence ID" value="NZ_BAAABN010000020.1"/>
</dbReference>
<accession>A0A5M3WB54</accession>
<keyword evidence="5" id="KW-1185">Reference proteome</keyword>
<evidence type="ECO:0000256" key="2">
    <source>
        <dbReference type="ARBA" id="ARBA00022679"/>
    </source>
</evidence>
<dbReference type="Proteomes" id="UP000334990">
    <property type="component" value="Unassembled WGS sequence"/>
</dbReference>
<dbReference type="Pfam" id="PF13439">
    <property type="entry name" value="Glyco_transf_4"/>
    <property type="match status" value="1"/>
</dbReference>
<dbReference type="Gene3D" id="3.40.50.2000">
    <property type="entry name" value="Glycogen Phosphorylase B"/>
    <property type="match status" value="1"/>
</dbReference>
<dbReference type="InterPro" id="IPR028098">
    <property type="entry name" value="Glyco_trans_4-like_N"/>
</dbReference>
<name>A0A5M3WB54_9ACTN</name>
<dbReference type="SUPFAM" id="SSF53756">
    <property type="entry name" value="UDP-Glycosyltransferase/glycogen phosphorylase"/>
    <property type="match status" value="1"/>
</dbReference>
<feature type="domain" description="Glycosyltransferase subfamily 4-like N-terminal" evidence="3">
    <location>
        <begin position="22"/>
        <end position="100"/>
    </location>
</feature>
<evidence type="ECO:0000313" key="5">
    <source>
        <dbReference type="Proteomes" id="UP000334990"/>
    </source>
</evidence>
<protein>
    <recommendedName>
        <fullName evidence="3">Glycosyltransferase subfamily 4-like N-terminal domain-containing protein</fullName>
    </recommendedName>
</protein>
<keyword evidence="1" id="KW-0328">Glycosyltransferase</keyword>
<comment type="caution">
    <text evidence="4">The sequence shown here is derived from an EMBL/GenBank/DDBJ whole genome shotgun (WGS) entry which is preliminary data.</text>
</comment>
<evidence type="ECO:0000256" key="1">
    <source>
        <dbReference type="ARBA" id="ARBA00022676"/>
    </source>
</evidence>
<evidence type="ECO:0000259" key="3">
    <source>
        <dbReference type="Pfam" id="PF13439"/>
    </source>
</evidence>
<keyword evidence="2" id="KW-0808">Transferase</keyword>
<reference evidence="4 5" key="1">
    <citation type="submission" date="2019-10" db="EMBL/GenBank/DDBJ databases">
        <title>Whole genome shotgun sequence of Acrocarpospora corrugata NBRC 13972.</title>
        <authorList>
            <person name="Ichikawa N."/>
            <person name="Kimura A."/>
            <person name="Kitahashi Y."/>
            <person name="Komaki H."/>
            <person name="Oguchi A."/>
        </authorList>
    </citation>
    <scope>NUCLEOTIDE SEQUENCE [LARGE SCALE GENOMIC DNA]</scope>
    <source>
        <strain evidence="4 5">NBRC 13972</strain>
    </source>
</reference>
<dbReference type="GO" id="GO:0016757">
    <property type="term" value="F:glycosyltransferase activity"/>
    <property type="evidence" value="ECO:0007669"/>
    <property type="project" value="UniProtKB-KW"/>
</dbReference>
<dbReference type="EMBL" id="BLAD01000079">
    <property type="protein sequence ID" value="GES04281.1"/>
    <property type="molecule type" value="Genomic_DNA"/>
</dbReference>
<dbReference type="AlphaFoldDB" id="A0A5M3WB54"/>
<organism evidence="4 5">
    <name type="scientific">Acrocarpospora corrugata</name>
    <dbReference type="NCBI Taxonomy" id="35763"/>
    <lineage>
        <taxon>Bacteria</taxon>
        <taxon>Bacillati</taxon>
        <taxon>Actinomycetota</taxon>
        <taxon>Actinomycetes</taxon>
        <taxon>Streptosporangiales</taxon>
        <taxon>Streptosporangiaceae</taxon>
        <taxon>Acrocarpospora</taxon>
    </lineage>
</organism>